<dbReference type="EMBL" id="BMLM01000001">
    <property type="protein sequence ID" value="GGN79724.1"/>
    <property type="molecule type" value="Genomic_DNA"/>
</dbReference>
<dbReference type="RefSeq" id="WP_373284704.1">
    <property type="nucleotide sequence ID" value="NZ_BAABBD010000001.1"/>
</dbReference>
<gene>
    <name evidence="2" type="ORF">GCM10010968_06970</name>
</gene>
<dbReference type="Gene3D" id="3.40.630.30">
    <property type="match status" value="1"/>
</dbReference>
<evidence type="ECO:0000313" key="2">
    <source>
        <dbReference type="EMBL" id="GGN79724.1"/>
    </source>
</evidence>
<feature type="domain" description="N-acetyltransferase" evidence="1">
    <location>
        <begin position="20"/>
        <end position="184"/>
    </location>
</feature>
<dbReference type="PANTHER" id="PTHR43441:SF2">
    <property type="entry name" value="FAMILY ACETYLTRANSFERASE, PUTATIVE (AFU_ORTHOLOGUE AFUA_7G00850)-RELATED"/>
    <property type="match status" value="1"/>
</dbReference>
<proteinExistence type="predicted"/>
<dbReference type="SUPFAM" id="SSF55729">
    <property type="entry name" value="Acyl-CoA N-acyltransferases (Nat)"/>
    <property type="match status" value="1"/>
</dbReference>
<reference evidence="3" key="1">
    <citation type="journal article" date="2019" name="Int. J. Syst. Evol. Microbiol.">
        <title>The Global Catalogue of Microorganisms (GCM) 10K type strain sequencing project: providing services to taxonomists for standard genome sequencing and annotation.</title>
        <authorList>
            <consortium name="The Broad Institute Genomics Platform"/>
            <consortium name="The Broad Institute Genome Sequencing Center for Infectious Disease"/>
            <person name="Wu L."/>
            <person name="Ma J."/>
        </authorList>
    </citation>
    <scope>NUCLEOTIDE SEQUENCE [LARGE SCALE GENOMIC DNA]</scope>
    <source>
        <strain evidence="3">CGMCC 1.6960</strain>
    </source>
</reference>
<dbReference type="InterPro" id="IPR000182">
    <property type="entry name" value="GNAT_dom"/>
</dbReference>
<keyword evidence="3" id="KW-1185">Reference proteome</keyword>
<comment type="caution">
    <text evidence="2">The sequence shown here is derived from an EMBL/GenBank/DDBJ whole genome shotgun (WGS) entry which is preliminary data.</text>
</comment>
<evidence type="ECO:0000259" key="1">
    <source>
        <dbReference type="PROSITE" id="PS51186"/>
    </source>
</evidence>
<organism evidence="2 3">
    <name type="scientific">Agrococcus terreus</name>
    <dbReference type="NCBI Taxonomy" id="574649"/>
    <lineage>
        <taxon>Bacteria</taxon>
        <taxon>Bacillati</taxon>
        <taxon>Actinomycetota</taxon>
        <taxon>Actinomycetes</taxon>
        <taxon>Micrococcales</taxon>
        <taxon>Microbacteriaceae</taxon>
        <taxon>Agrococcus</taxon>
    </lineage>
</organism>
<accession>A0ABQ2KCW3</accession>
<dbReference type="InterPro" id="IPR016181">
    <property type="entry name" value="Acyl_CoA_acyltransferase"/>
</dbReference>
<evidence type="ECO:0000313" key="3">
    <source>
        <dbReference type="Proteomes" id="UP000626982"/>
    </source>
</evidence>
<protein>
    <submittedName>
        <fullName evidence="2">N-acetyltransferase GCN5</fullName>
    </submittedName>
</protein>
<dbReference type="PROSITE" id="PS51186">
    <property type="entry name" value="GNAT"/>
    <property type="match status" value="1"/>
</dbReference>
<dbReference type="PANTHER" id="PTHR43441">
    <property type="entry name" value="RIBOSOMAL-PROTEIN-SERINE ACETYLTRANSFERASE"/>
    <property type="match status" value="1"/>
</dbReference>
<sequence>MLVFDTAPRLSSGAVSVRGIRMRDAKALEAELVGNRQWLEPWEATLPGSRSSGRFDTRSSIRSLLESERDGTGLAFAIEVDGQFAGQLNVAGISGGALSSSTIGYWVAQRFAGRGATPTAVALVADHLLGPAGLHRVEICIRPENEASLRVVEKLGFRYEGCRRRYIHIDGDWRDHLCFALVREELAESILERWQGGRVPPFDRSVYPVPVGGDPRRRPSR</sequence>
<dbReference type="Pfam" id="PF13302">
    <property type="entry name" value="Acetyltransf_3"/>
    <property type="match status" value="1"/>
</dbReference>
<dbReference type="InterPro" id="IPR051908">
    <property type="entry name" value="Ribosomal_N-acetyltransferase"/>
</dbReference>
<dbReference type="Proteomes" id="UP000626982">
    <property type="component" value="Unassembled WGS sequence"/>
</dbReference>
<name>A0ABQ2KCW3_9MICO</name>